<dbReference type="SUPFAM" id="SSF51197">
    <property type="entry name" value="Clavaminate synthase-like"/>
    <property type="match status" value="1"/>
</dbReference>
<dbReference type="InterPro" id="IPR008775">
    <property type="entry name" value="Phytyl_CoA_dOase-like"/>
</dbReference>
<keyword evidence="1" id="KW-0560">Oxidoreductase</keyword>
<keyword evidence="1" id="KW-0223">Dioxygenase</keyword>
<dbReference type="EMBL" id="FUZU01000001">
    <property type="protein sequence ID" value="SKC44819.1"/>
    <property type="molecule type" value="Genomic_DNA"/>
</dbReference>
<dbReference type="STRING" id="688867.SAMN05660236_0603"/>
<evidence type="ECO:0000313" key="2">
    <source>
        <dbReference type="Proteomes" id="UP000190961"/>
    </source>
</evidence>
<sequence length="268" mass="30727">MKYSVQGHDYTYDAKGERMWGDDTVLLNTGVDLTANMPWHPEGYTIEKLFDDSLYKDFKENTDILLIDRWRQAGFPIDIGFPLDTYHTVAKDFETHLRAVEKTKLLPIEDFPIPIRLLEEKISAICKTPLVCKNPFDQQSVFHFRVIRPSKTDNNPLHRDVWLEDYDNCINLYIPIAGSNELTSLMLIPGSHTWAESKIERTVSGAEINGVKYNVPAVTDIKDNFTMLRPSPGENEVLIFSPYLIHGGAINSSVNQTRISIEIRLWKL</sequence>
<gene>
    <name evidence="1" type="ORF">SAMN05660236_0603</name>
</gene>
<keyword evidence="2" id="KW-1185">Reference proteome</keyword>
<dbReference type="OrthoDB" id="870003at2"/>
<dbReference type="Proteomes" id="UP000190961">
    <property type="component" value="Unassembled WGS sequence"/>
</dbReference>
<accession>A0A1T5J036</accession>
<protein>
    <submittedName>
        <fullName evidence="1">Phytanoyl-CoA dioxygenase (PhyH)</fullName>
    </submittedName>
</protein>
<dbReference type="GO" id="GO:0016706">
    <property type="term" value="F:2-oxoglutarate-dependent dioxygenase activity"/>
    <property type="evidence" value="ECO:0007669"/>
    <property type="project" value="UniProtKB-ARBA"/>
</dbReference>
<reference evidence="1 2" key="1">
    <citation type="submission" date="2017-02" db="EMBL/GenBank/DDBJ databases">
        <authorList>
            <person name="Peterson S.W."/>
        </authorList>
    </citation>
    <scope>NUCLEOTIDE SEQUENCE [LARGE SCALE GENOMIC DNA]</scope>
    <source>
        <strain evidence="1 2">DSM 25262</strain>
    </source>
</reference>
<organism evidence="1 2">
    <name type="scientific">Ohtaekwangia koreensis</name>
    <dbReference type="NCBI Taxonomy" id="688867"/>
    <lineage>
        <taxon>Bacteria</taxon>
        <taxon>Pseudomonadati</taxon>
        <taxon>Bacteroidota</taxon>
        <taxon>Cytophagia</taxon>
        <taxon>Cytophagales</taxon>
        <taxon>Fulvivirgaceae</taxon>
        <taxon>Ohtaekwangia</taxon>
    </lineage>
</organism>
<name>A0A1T5J036_9BACT</name>
<dbReference type="Gene3D" id="2.60.120.620">
    <property type="entry name" value="q2cbj1_9rhob like domain"/>
    <property type="match status" value="1"/>
</dbReference>
<evidence type="ECO:0000313" key="1">
    <source>
        <dbReference type="EMBL" id="SKC44819.1"/>
    </source>
</evidence>
<dbReference type="RefSeq" id="WP_079685214.1">
    <property type="nucleotide sequence ID" value="NZ_FUZU01000001.1"/>
</dbReference>
<dbReference type="Pfam" id="PF05721">
    <property type="entry name" value="PhyH"/>
    <property type="match status" value="1"/>
</dbReference>
<proteinExistence type="predicted"/>
<dbReference type="AlphaFoldDB" id="A0A1T5J036"/>